<dbReference type="CDD" id="cd06267">
    <property type="entry name" value="PBP1_LacI_sugar_binding-like"/>
    <property type="match status" value="1"/>
</dbReference>
<reference evidence="5" key="1">
    <citation type="journal article" date="2021" name="PeerJ">
        <title>Extensive microbial diversity within the chicken gut microbiome revealed by metagenomics and culture.</title>
        <authorList>
            <person name="Gilroy R."/>
            <person name="Ravi A."/>
            <person name="Getino M."/>
            <person name="Pursley I."/>
            <person name="Horton D.L."/>
            <person name="Alikhan N.F."/>
            <person name="Baker D."/>
            <person name="Gharbi K."/>
            <person name="Hall N."/>
            <person name="Watson M."/>
            <person name="Adriaenssens E.M."/>
            <person name="Foster-Nyarko E."/>
            <person name="Jarju S."/>
            <person name="Secka A."/>
            <person name="Antonio M."/>
            <person name="Oren A."/>
            <person name="Chaudhuri R.R."/>
            <person name="La Ragione R."/>
            <person name="Hildebrand F."/>
            <person name="Pallen M.J."/>
        </authorList>
    </citation>
    <scope>NUCLEOTIDE SEQUENCE</scope>
    <source>
        <strain evidence="5">14324</strain>
    </source>
</reference>
<dbReference type="Proteomes" id="UP000824041">
    <property type="component" value="Unassembled WGS sequence"/>
</dbReference>
<evidence type="ECO:0000256" key="1">
    <source>
        <dbReference type="ARBA" id="ARBA00023015"/>
    </source>
</evidence>
<dbReference type="CDD" id="cd01392">
    <property type="entry name" value="HTH_LacI"/>
    <property type="match status" value="1"/>
</dbReference>
<gene>
    <name evidence="5" type="ORF">IAA21_06595</name>
</gene>
<dbReference type="PANTHER" id="PTHR30146">
    <property type="entry name" value="LACI-RELATED TRANSCRIPTIONAL REPRESSOR"/>
    <property type="match status" value="1"/>
</dbReference>
<dbReference type="AlphaFoldDB" id="A0A9D2DT32"/>
<keyword evidence="2" id="KW-0238">DNA-binding</keyword>
<dbReference type="GO" id="GO:0000976">
    <property type="term" value="F:transcription cis-regulatory region binding"/>
    <property type="evidence" value="ECO:0007669"/>
    <property type="project" value="TreeGrafter"/>
</dbReference>
<dbReference type="InterPro" id="IPR000843">
    <property type="entry name" value="HTH_LacI"/>
</dbReference>
<dbReference type="Pfam" id="PF00356">
    <property type="entry name" value="LacI"/>
    <property type="match status" value="1"/>
</dbReference>
<evidence type="ECO:0000313" key="5">
    <source>
        <dbReference type="EMBL" id="HIZ22449.1"/>
    </source>
</evidence>
<evidence type="ECO:0000313" key="6">
    <source>
        <dbReference type="Proteomes" id="UP000824041"/>
    </source>
</evidence>
<dbReference type="Pfam" id="PF13377">
    <property type="entry name" value="Peripla_BP_3"/>
    <property type="match status" value="1"/>
</dbReference>
<evidence type="ECO:0000259" key="4">
    <source>
        <dbReference type="PROSITE" id="PS50932"/>
    </source>
</evidence>
<dbReference type="InterPro" id="IPR010982">
    <property type="entry name" value="Lambda_DNA-bd_dom_sf"/>
</dbReference>
<evidence type="ECO:0000256" key="3">
    <source>
        <dbReference type="ARBA" id="ARBA00023163"/>
    </source>
</evidence>
<proteinExistence type="predicted"/>
<dbReference type="Gene3D" id="3.40.50.2300">
    <property type="match status" value="2"/>
</dbReference>
<name>A0A9D2DT32_9FIRM</name>
<dbReference type="PROSITE" id="PS50932">
    <property type="entry name" value="HTH_LACI_2"/>
    <property type="match status" value="1"/>
</dbReference>
<accession>A0A9D2DT32</accession>
<dbReference type="EMBL" id="DXBU01000091">
    <property type="protein sequence ID" value="HIZ22449.1"/>
    <property type="molecule type" value="Genomic_DNA"/>
</dbReference>
<dbReference type="InterPro" id="IPR028082">
    <property type="entry name" value="Peripla_BP_I"/>
</dbReference>
<dbReference type="SMART" id="SM00354">
    <property type="entry name" value="HTH_LACI"/>
    <property type="match status" value="1"/>
</dbReference>
<keyword evidence="3" id="KW-0804">Transcription</keyword>
<dbReference type="SUPFAM" id="SSF47413">
    <property type="entry name" value="lambda repressor-like DNA-binding domains"/>
    <property type="match status" value="1"/>
</dbReference>
<reference evidence="5" key="2">
    <citation type="submission" date="2021-04" db="EMBL/GenBank/DDBJ databases">
        <authorList>
            <person name="Gilroy R."/>
        </authorList>
    </citation>
    <scope>NUCLEOTIDE SEQUENCE</scope>
    <source>
        <strain evidence="5">14324</strain>
    </source>
</reference>
<dbReference type="InterPro" id="IPR046335">
    <property type="entry name" value="LacI/GalR-like_sensor"/>
</dbReference>
<sequence length="344" mass="39233">MESVTIKDIAKKCNVAVSTVSRALNNHPDINEQTRQKILKAIQELHYIPNNSAQNLKKTASKTIGIVVKGADNPLFAKMRSILAENIAQYDYDYYFEYISIREDEIRTALRLIKEKRLKGLIFLGGNYDRKLEDLQQLTVPFVMSTVNIQEEVPRAAFSSVFTDSYKESRRMVEYLCRKGFQKIVIFAGSKNDASVGNLRLKGYLDELAANQIPPDENRIFFSPDQAEDVFTMENGYRMAKKLIQSGIAFDCIYAIADAIAIGACKALLEKGIRIPQECAVAGFDGLDVTRYYHPSITTMRQPIEKMAEESVRILFSRLHKKTENEHCEFSCELLQRESTNRER</sequence>
<evidence type="ECO:0000256" key="2">
    <source>
        <dbReference type="ARBA" id="ARBA00023125"/>
    </source>
</evidence>
<dbReference type="SUPFAM" id="SSF53822">
    <property type="entry name" value="Periplasmic binding protein-like I"/>
    <property type="match status" value="1"/>
</dbReference>
<dbReference type="PANTHER" id="PTHR30146:SF149">
    <property type="entry name" value="HTH-TYPE TRANSCRIPTIONAL REGULATOR EBGR"/>
    <property type="match status" value="1"/>
</dbReference>
<feature type="domain" description="HTH lacI-type" evidence="4">
    <location>
        <begin position="4"/>
        <end position="58"/>
    </location>
</feature>
<dbReference type="GO" id="GO:0003700">
    <property type="term" value="F:DNA-binding transcription factor activity"/>
    <property type="evidence" value="ECO:0007669"/>
    <property type="project" value="TreeGrafter"/>
</dbReference>
<comment type="caution">
    <text evidence="5">The sequence shown here is derived from an EMBL/GenBank/DDBJ whole genome shotgun (WGS) entry which is preliminary data.</text>
</comment>
<organism evidence="5 6">
    <name type="scientific">Candidatus Blautia faecigallinarum</name>
    <dbReference type="NCBI Taxonomy" id="2838488"/>
    <lineage>
        <taxon>Bacteria</taxon>
        <taxon>Bacillati</taxon>
        <taxon>Bacillota</taxon>
        <taxon>Clostridia</taxon>
        <taxon>Lachnospirales</taxon>
        <taxon>Lachnospiraceae</taxon>
        <taxon>Blautia</taxon>
    </lineage>
</organism>
<protein>
    <submittedName>
        <fullName evidence="5">LacI family transcriptional regulator</fullName>
    </submittedName>
</protein>
<dbReference type="Gene3D" id="1.10.260.40">
    <property type="entry name" value="lambda repressor-like DNA-binding domains"/>
    <property type="match status" value="1"/>
</dbReference>
<keyword evidence="1" id="KW-0805">Transcription regulation</keyword>